<dbReference type="GO" id="GO:0032259">
    <property type="term" value="P:methylation"/>
    <property type="evidence" value="ECO:0007669"/>
    <property type="project" value="UniProtKB-KW"/>
</dbReference>
<dbReference type="Gene3D" id="3.40.50.150">
    <property type="entry name" value="Vaccinia Virus protein VP39"/>
    <property type="match status" value="1"/>
</dbReference>
<gene>
    <name evidence="5" type="ORF">H8923_07405</name>
</gene>
<keyword evidence="2" id="KW-0808">Transferase</keyword>
<dbReference type="PANTHER" id="PTHR43464:SF19">
    <property type="entry name" value="UBIQUINONE BIOSYNTHESIS O-METHYLTRANSFERASE, MITOCHONDRIAL"/>
    <property type="match status" value="1"/>
</dbReference>
<dbReference type="SUPFAM" id="SSF53335">
    <property type="entry name" value="S-adenosyl-L-methionine-dependent methyltransferases"/>
    <property type="match status" value="1"/>
</dbReference>
<organism evidence="5 6">
    <name type="scientific">Romboutsia faecis</name>
    <dbReference type="NCBI Taxonomy" id="2764597"/>
    <lineage>
        <taxon>Bacteria</taxon>
        <taxon>Bacillati</taxon>
        <taxon>Bacillota</taxon>
        <taxon>Clostridia</taxon>
        <taxon>Peptostreptococcales</taxon>
        <taxon>Peptostreptococcaceae</taxon>
        <taxon>Romboutsia</taxon>
    </lineage>
</organism>
<evidence type="ECO:0000313" key="6">
    <source>
        <dbReference type="Proteomes" id="UP000609849"/>
    </source>
</evidence>
<keyword evidence="6" id="KW-1185">Reference proteome</keyword>
<protein>
    <submittedName>
        <fullName evidence="5">Class I SAM-dependent methyltransferase</fullName>
    </submittedName>
</protein>
<dbReference type="GO" id="GO:0008168">
    <property type="term" value="F:methyltransferase activity"/>
    <property type="evidence" value="ECO:0007669"/>
    <property type="project" value="UniProtKB-KW"/>
</dbReference>
<dbReference type="EMBL" id="JACRWE010000003">
    <property type="protein sequence ID" value="MBC5996582.1"/>
    <property type="molecule type" value="Genomic_DNA"/>
</dbReference>
<reference evidence="5 6" key="1">
    <citation type="submission" date="2020-08" db="EMBL/GenBank/DDBJ databases">
        <authorList>
            <person name="Liu C."/>
            <person name="Sun Q."/>
        </authorList>
    </citation>
    <scope>NUCLEOTIDE SEQUENCE [LARGE SCALE GENOMIC DNA]</scope>
    <source>
        <strain evidence="5 6">NSJ-18</strain>
    </source>
</reference>
<evidence type="ECO:0000313" key="5">
    <source>
        <dbReference type="EMBL" id="MBC5996582.1"/>
    </source>
</evidence>
<comment type="caution">
    <text evidence="5">The sequence shown here is derived from an EMBL/GenBank/DDBJ whole genome shotgun (WGS) entry which is preliminary data.</text>
</comment>
<evidence type="ECO:0000256" key="1">
    <source>
        <dbReference type="ARBA" id="ARBA00022603"/>
    </source>
</evidence>
<keyword evidence="3" id="KW-0949">S-adenosyl-L-methionine</keyword>
<feature type="domain" description="Methyltransferase type 11" evidence="4">
    <location>
        <begin position="51"/>
        <end position="144"/>
    </location>
</feature>
<keyword evidence="1 5" id="KW-0489">Methyltransferase</keyword>
<sequence>MKLIKNIDKTYDELSNSYKKEYEESSPFNSDYERPAMIKLLDKSIYKKEILDAGCAGGWYTEKFISMGAKVTAIDVSETMIKITKERTCNKADVLNLDLNNELPFKENKFDIIVSSLTLHYIEDLKKTFSEFKRILKPNGVLLFSVHHPCMDIKDFEDENYFITKLYKEKWEKSGVVVDVQFFHRPLQEIINTTTKYFNLECLVEPTPEESFKEKDLNNYNYLLKNPHFLIIKAINNK</sequence>
<dbReference type="Pfam" id="PF08241">
    <property type="entry name" value="Methyltransf_11"/>
    <property type="match status" value="1"/>
</dbReference>
<dbReference type="PANTHER" id="PTHR43464">
    <property type="entry name" value="METHYLTRANSFERASE"/>
    <property type="match status" value="1"/>
</dbReference>
<dbReference type="InterPro" id="IPR029063">
    <property type="entry name" value="SAM-dependent_MTases_sf"/>
</dbReference>
<evidence type="ECO:0000256" key="3">
    <source>
        <dbReference type="ARBA" id="ARBA00022691"/>
    </source>
</evidence>
<proteinExistence type="predicted"/>
<dbReference type="Proteomes" id="UP000609849">
    <property type="component" value="Unassembled WGS sequence"/>
</dbReference>
<evidence type="ECO:0000256" key="2">
    <source>
        <dbReference type="ARBA" id="ARBA00022679"/>
    </source>
</evidence>
<name>A0ABR7JNU2_9FIRM</name>
<accession>A0ABR7JNU2</accession>
<dbReference type="CDD" id="cd02440">
    <property type="entry name" value="AdoMet_MTases"/>
    <property type="match status" value="1"/>
</dbReference>
<dbReference type="InterPro" id="IPR013216">
    <property type="entry name" value="Methyltransf_11"/>
</dbReference>
<evidence type="ECO:0000259" key="4">
    <source>
        <dbReference type="Pfam" id="PF08241"/>
    </source>
</evidence>